<sequence>MNRVKENLDKIEERINNKNDELRKLRQEKKRIKDAYLVKVGQQYINLLKLTNPEIEYEEVRDYLAKKIIEVRNKEKKVKDSKNTNGNFDLSTSQNDFN</sequence>
<reference evidence="3 4" key="1">
    <citation type="submission" date="2016-05" db="EMBL/GenBank/DDBJ databases">
        <authorList>
            <person name="Lee J.-Y."/>
            <person name="Kim E.B."/>
            <person name="Choi Y.-J."/>
        </authorList>
    </citation>
    <scope>NUCLEOTIDE SEQUENCE [LARGE SCALE GENOMIC DNA]</scope>
    <source>
        <strain evidence="3 4">KLA006</strain>
    </source>
</reference>
<feature type="region of interest" description="Disordered" evidence="2">
    <location>
        <begin position="75"/>
        <end position="98"/>
    </location>
</feature>
<protein>
    <submittedName>
        <fullName evidence="3">Uncharacterized protein</fullName>
    </submittedName>
</protein>
<organism evidence="3 4">
    <name type="scientific">Ligilactobacillus salivarius</name>
    <dbReference type="NCBI Taxonomy" id="1624"/>
    <lineage>
        <taxon>Bacteria</taxon>
        <taxon>Bacillati</taxon>
        <taxon>Bacillota</taxon>
        <taxon>Bacilli</taxon>
        <taxon>Lactobacillales</taxon>
        <taxon>Lactobacillaceae</taxon>
        <taxon>Ligilactobacillus</taxon>
    </lineage>
</organism>
<gene>
    <name evidence="3" type="ORF">A8C52_10545</name>
</gene>
<dbReference type="Proteomes" id="UP000218139">
    <property type="component" value="Unassembled WGS sequence"/>
</dbReference>
<evidence type="ECO:0000313" key="3">
    <source>
        <dbReference type="EMBL" id="PAY44738.1"/>
    </source>
</evidence>
<evidence type="ECO:0000256" key="2">
    <source>
        <dbReference type="SAM" id="MobiDB-lite"/>
    </source>
</evidence>
<comment type="caution">
    <text evidence="3">The sequence shown here is derived from an EMBL/GenBank/DDBJ whole genome shotgun (WGS) entry which is preliminary data.</text>
</comment>
<accession>A0A9X6S7T1</accession>
<dbReference type="RefSeq" id="WP_095758830.1">
    <property type="nucleotide sequence ID" value="NZ_CP062071.1"/>
</dbReference>
<keyword evidence="1" id="KW-0175">Coiled coil</keyword>
<feature type="compositionally biased region" description="Polar residues" evidence="2">
    <location>
        <begin position="83"/>
        <end position="98"/>
    </location>
</feature>
<feature type="coiled-coil region" evidence="1">
    <location>
        <begin position="1"/>
        <end position="35"/>
    </location>
</feature>
<proteinExistence type="predicted"/>
<name>A0A9X6S7T1_9LACO</name>
<dbReference type="AlphaFoldDB" id="A0A9X6S7T1"/>
<evidence type="ECO:0000256" key="1">
    <source>
        <dbReference type="SAM" id="Coils"/>
    </source>
</evidence>
<dbReference type="EMBL" id="LXZO01000122">
    <property type="protein sequence ID" value="PAY44738.1"/>
    <property type="molecule type" value="Genomic_DNA"/>
</dbReference>
<evidence type="ECO:0000313" key="4">
    <source>
        <dbReference type="Proteomes" id="UP000218139"/>
    </source>
</evidence>